<organism evidence="2 3">
    <name type="scientific">Geochorda subterranea</name>
    <dbReference type="NCBI Taxonomy" id="3109564"/>
    <lineage>
        <taxon>Bacteria</taxon>
        <taxon>Bacillati</taxon>
        <taxon>Bacillota</taxon>
        <taxon>Limnochordia</taxon>
        <taxon>Limnochordales</taxon>
        <taxon>Geochordaceae</taxon>
        <taxon>Geochorda</taxon>
    </lineage>
</organism>
<dbReference type="Pfam" id="PF00326">
    <property type="entry name" value="Peptidase_S9"/>
    <property type="match status" value="1"/>
</dbReference>
<evidence type="ECO:0000313" key="3">
    <source>
        <dbReference type="Proteomes" id="UP001333102"/>
    </source>
</evidence>
<dbReference type="Gene3D" id="2.120.10.30">
    <property type="entry name" value="TolB, C-terminal domain"/>
    <property type="match status" value="1"/>
</dbReference>
<keyword evidence="2" id="KW-0378">Hydrolase</keyword>
<dbReference type="PANTHER" id="PTHR43056">
    <property type="entry name" value="PEPTIDASE S9 PROLYL OLIGOPEPTIDASE"/>
    <property type="match status" value="1"/>
</dbReference>
<protein>
    <submittedName>
        <fullName evidence="2">S9 family peptidase</fullName>
        <ecNumber evidence="2">3.4.-.-</ecNumber>
    </submittedName>
</protein>
<reference evidence="3" key="1">
    <citation type="submission" date="2023-12" db="EMBL/GenBank/DDBJ databases">
        <title>Novel isolates from deep terrestrial aquifers shed light on the physiology and ecology of the class Limnochordia.</title>
        <authorList>
            <person name="Karnachuk O.V."/>
            <person name="Lukina A.P."/>
            <person name="Avakyan M.R."/>
            <person name="Kadnikov V."/>
            <person name="Begmatov S."/>
            <person name="Beletsky A.V."/>
            <person name="Mardanov A.V."/>
            <person name="Ravin N.V."/>
        </authorList>
    </citation>
    <scope>NUCLEOTIDE SEQUENCE [LARGE SCALE GENOMIC DNA]</scope>
    <source>
        <strain evidence="3">LN</strain>
    </source>
</reference>
<dbReference type="EC" id="3.4.-.-" evidence="2"/>
<dbReference type="Gene3D" id="3.40.50.1820">
    <property type="entry name" value="alpha/beta hydrolase"/>
    <property type="match status" value="1"/>
</dbReference>
<dbReference type="Pfam" id="PF07676">
    <property type="entry name" value="PD40"/>
    <property type="match status" value="1"/>
</dbReference>
<dbReference type="InterPro" id="IPR011042">
    <property type="entry name" value="6-blade_b-propeller_TolB-like"/>
</dbReference>
<evidence type="ECO:0000259" key="1">
    <source>
        <dbReference type="Pfam" id="PF00326"/>
    </source>
</evidence>
<dbReference type="SUPFAM" id="SSF53474">
    <property type="entry name" value="alpha/beta-Hydrolases"/>
    <property type="match status" value="1"/>
</dbReference>
<feature type="domain" description="Peptidase S9 prolyl oligopeptidase catalytic" evidence="1">
    <location>
        <begin position="435"/>
        <end position="636"/>
    </location>
</feature>
<gene>
    <name evidence="2" type="ORF">VLY81_01570</name>
</gene>
<accession>A0ABZ1BQ10</accession>
<dbReference type="RefSeq" id="WP_324669276.1">
    <property type="nucleotide sequence ID" value="NZ_CP141614.1"/>
</dbReference>
<evidence type="ECO:0000313" key="2">
    <source>
        <dbReference type="EMBL" id="WRP14889.1"/>
    </source>
</evidence>
<dbReference type="InterPro" id="IPR029058">
    <property type="entry name" value="AB_hydrolase_fold"/>
</dbReference>
<dbReference type="EMBL" id="CP141614">
    <property type="protein sequence ID" value="WRP14889.1"/>
    <property type="molecule type" value="Genomic_DNA"/>
</dbReference>
<sequence>MGKLPYGLWPSPLTPARMAAGVRLTDVAWDPSGRALVWREERSGQGVLVAAEPGAPGAAMRELTPAVSVRARVGYGGGDFGVGDGVVYFVGDDARLYRKPLQEGTARPLIPAFGSPASPTPSPDGHLVVYVHSYERRDVLAVVDAEGRAWPQVLVSGHDFYMQPAWHPSGRMLALVAWRHPSMPWDETALLLVHLDGGSGAGGRLPVATRVETLVGGEGSGMSVFQPVFSPDGRWLAYVGDEGGWGNLHLYDLEQRRVRAVWAEPAEHGRPAWVQGMRTLAWSPDSRRVFVLRSREGFGELWAYDVERRAASRLGGSDGGPLGAYTALDQIAVSPADGRIALLASSPSIPWRLVTVDADGSEGAVWRRSEAEEIPASYFSAPQPRTWRAPQGGDVHGLYYAPAHPEFRSDGPPPLIVRVHGGPTSQAEAEWSPAVAFFTSRGYAVLEVNYRGSTGYGRAYRDALKGHWGIHDVDDAISGARAMVEAGLADPGRLVIMGGSAGGYTVLRALTTHPGFFKAGICLYGVANLFTLADETHKFEERYLDSLVGPLPEASAAYRDRSPVFFADRIRDPIAIFQGDEDRVVPKNQSDAIVEVLRLRGVPHEYHVYPGEGHGWRRRETVEAFYRAVESFLRRYVVFA</sequence>
<dbReference type="InterPro" id="IPR001375">
    <property type="entry name" value="Peptidase_S9_cat"/>
</dbReference>
<name>A0ABZ1BQ10_9FIRM</name>
<keyword evidence="3" id="KW-1185">Reference proteome</keyword>
<dbReference type="GO" id="GO:0016787">
    <property type="term" value="F:hydrolase activity"/>
    <property type="evidence" value="ECO:0007669"/>
    <property type="project" value="UniProtKB-KW"/>
</dbReference>
<dbReference type="Proteomes" id="UP001333102">
    <property type="component" value="Chromosome"/>
</dbReference>
<dbReference type="Gene3D" id="2.120.10.60">
    <property type="entry name" value="Tricorn protease N-terminal domain"/>
    <property type="match status" value="1"/>
</dbReference>
<dbReference type="PANTHER" id="PTHR43056:SF5">
    <property type="entry name" value="PEPTIDASE S9 PROLYL OLIGOPEPTIDASE CATALYTIC DOMAIN-CONTAINING PROTEIN"/>
    <property type="match status" value="1"/>
</dbReference>
<dbReference type="InterPro" id="IPR050585">
    <property type="entry name" value="Xaa-Pro_dipeptidyl-ppase/CocE"/>
</dbReference>
<proteinExistence type="predicted"/>
<dbReference type="SUPFAM" id="SSF82171">
    <property type="entry name" value="DPP6 N-terminal domain-like"/>
    <property type="match status" value="1"/>
</dbReference>
<dbReference type="InterPro" id="IPR011659">
    <property type="entry name" value="WD40"/>
</dbReference>